<keyword evidence="2" id="KW-1185">Reference proteome</keyword>
<dbReference type="Proteomes" id="UP001597383">
    <property type="component" value="Unassembled WGS sequence"/>
</dbReference>
<evidence type="ECO:0008006" key="3">
    <source>
        <dbReference type="Google" id="ProtNLM"/>
    </source>
</evidence>
<reference evidence="2" key="1">
    <citation type="journal article" date="2019" name="Int. J. Syst. Evol. Microbiol.">
        <title>The Global Catalogue of Microorganisms (GCM) 10K type strain sequencing project: providing services to taxonomists for standard genome sequencing and annotation.</title>
        <authorList>
            <consortium name="The Broad Institute Genomics Platform"/>
            <consortium name="The Broad Institute Genome Sequencing Center for Infectious Disease"/>
            <person name="Wu L."/>
            <person name="Ma J."/>
        </authorList>
    </citation>
    <scope>NUCLEOTIDE SEQUENCE [LARGE SCALE GENOMIC DNA]</scope>
    <source>
        <strain evidence="2">R28</strain>
    </source>
</reference>
<dbReference type="PROSITE" id="PS51257">
    <property type="entry name" value="PROKAR_LIPOPROTEIN"/>
    <property type="match status" value="1"/>
</dbReference>
<name>A0ABW4W6T2_9BACI</name>
<sequence>MRKYIIALVLWLLIIGVACYVVFNSSSQELSLVNEQFDLTFEDANELTELELIEVNGIPFDYESTVNIYNYKLGSKEVQKVAIINYNSEENLGLNLIISPTDGSLQNEENDVEFNPDNKMELSEGTIAYYGEKDLGERIRFVNDGISYGLYHLTQSEDPYGPEEMLQLAENLLKALQ</sequence>
<gene>
    <name evidence="1" type="ORF">ACFSJF_19865</name>
</gene>
<proteinExistence type="predicted"/>
<organism evidence="1 2">
    <name type="scientific">Ornithinibacillus salinisoli</name>
    <dbReference type="NCBI Taxonomy" id="1848459"/>
    <lineage>
        <taxon>Bacteria</taxon>
        <taxon>Bacillati</taxon>
        <taxon>Bacillota</taxon>
        <taxon>Bacilli</taxon>
        <taxon>Bacillales</taxon>
        <taxon>Bacillaceae</taxon>
        <taxon>Ornithinibacillus</taxon>
    </lineage>
</organism>
<dbReference type="EMBL" id="JBHUHQ010000039">
    <property type="protein sequence ID" value="MFD2046528.1"/>
    <property type="molecule type" value="Genomic_DNA"/>
</dbReference>
<evidence type="ECO:0000313" key="1">
    <source>
        <dbReference type="EMBL" id="MFD2046528.1"/>
    </source>
</evidence>
<accession>A0ABW4W6T2</accession>
<evidence type="ECO:0000313" key="2">
    <source>
        <dbReference type="Proteomes" id="UP001597383"/>
    </source>
</evidence>
<dbReference type="RefSeq" id="WP_377558503.1">
    <property type="nucleotide sequence ID" value="NZ_JBHUHQ010000039.1"/>
</dbReference>
<protein>
    <recommendedName>
        <fullName evidence="3">DUF4367 domain-containing protein</fullName>
    </recommendedName>
</protein>
<comment type="caution">
    <text evidence="1">The sequence shown here is derived from an EMBL/GenBank/DDBJ whole genome shotgun (WGS) entry which is preliminary data.</text>
</comment>